<dbReference type="GO" id="GO:0004112">
    <property type="term" value="F:cyclic-nucleotide phosphodiesterase activity"/>
    <property type="evidence" value="ECO:0007669"/>
    <property type="project" value="InterPro"/>
</dbReference>
<sequence length="281" mass="30867">MIIAQLSDFHARPHGRPAYGDVDTNAAIHKAVAAVMALDPQPDCVLVTGDLADCGLPEEYAIVRDALGALPMPVYAVPGNHDRREAFAAALHPHYPHLQATGFQHYVVEDFPVRLIGLDTVIAGQDGGEICAEREAWLAERLAEGQGRPTLIFMHHPPFRVAVDGMDVMPCRVSPGFAQLIARHPEIERIACGHYHRPIQLRFAGTIGYVAPGTAHQVALDLRRGQENRFILEPPAFALHVWDREAGLVSHLQPIGDFGPRRDFVLDPAYPGQARQDVIHV</sequence>
<evidence type="ECO:0000256" key="2">
    <source>
        <dbReference type="ARBA" id="ARBA00022801"/>
    </source>
</evidence>
<keyword evidence="3" id="KW-0408">Iron</keyword>
<dbReference type="InterPro" id="IPR050884">
    <property type="entry name" value="CNP_phosphodiesterase-III"/>
</dbReference>
<dbReference type="SUPFAM" id="SSF56300">
    <property type="entry name" value="Metallo-dependent phosphatases"/>
    <property type="match status" value="1"/>
</dbReference>
<dbReference type="InterPro" id="IPR042283">
    <property type="entry name" value="GpdQ_catalytic"/>
</dbReference>
<dbReference type="Pfam" id="PF00149">
    <property type="entry name" value="Metallophos"/>
    <property type="match status" value="1"/>
</dbReference>
<keyword evidence="1" id="KW-0479">Metal-binding</keyword>
<dbReference type="Gene3D" id="3.60.21.40">
    <property type="entry name" value="GpdQ, catalytic alpha/beta sandwich domain"/>
    <property type="match status" value="1"/>
</dbReference>
<dbReference type="PANTHER" id="PTHR42988">
    <property type="entry name" value="PHOSPHOHYDROLASE"/>
    <property type="match status" value="1"/>
</dbReference>
<proteinExistence type="inferred from homology"/>
<evidence type="ECO:0000313" key="7">
    <source>
        <dbReference type="Proteomes" id="UP000236743"/>
    </source>
</evidence>
<dbReference type="CDD" id="cd07402">
    <property type="entry name" value="MPP_GpdQ"/>
    <property type="match status" value="1"/>
</dbReference>
<evidence type="ECO:0000256" key="4">
    <source>
        <dbReference type="ARBA" id="ARBA00025742"/>
    </source>
</evidence>
<keyword evidence="7" id="KW-1185">Reference proteome</keyword>
<keyword evidence="2" id="KW-0378">Hydrolase</keyword>
<dbReference type="OrthoDB" id="651281at2"/>
<evidence type="ECO:0000259" key="5">
    <source>
        <dbReference type="Pfam" id="PF00149"/>
    </source>
</evidence>
<dbReference type="Proteomes" id="UP000236743">
    <property type="component" value="Unassembled WGS sequence"/>
</dbReference>
<dbReference type="InterPro" id="IPR029052">
    <property type="entry name" value="Metallo-depent_PP-like"/>
</dbReference>
<dbReference type="InterPro" id="IPR004843">
    <property type="entry name" value="Calcineurin-like_PHP"/>
</dbReference>
<organism evidence="6 7">
    <name type="scientific">Bosea lathyri</name>
    <dbReference type="NCBI Taxonomy" id="1036778"/>
    <lineage>
        <taxon>Bacteria</taxon>
        <taxon>Pseudomonadati</taxon>
        <taxon>Pseudomonadota</taxon>
        <taxon>Alphaproteobacteria</taxon>
        <taxon>Hyphomicrobiales</taxon>
        <taxon>Boseaceae</taxon>
        <taxon>Bosea</taxon>
    </lineage>
</organism>
<name>A0A1H5V7K4_9HYPH</name>
<dbReference type="InterPro" id="IPR042281">
    <property type="entry name" value="GpdQ_beta-strand"/>
</dbReference>
<evidence type="ECO:0000256" key="3">
    <source>
        <dbReference type="ARBA" id="ARBA00023004"/>
    </source>
</evidence>
<reference evidence="6 7" key="1">
    <citation type="submission" date="2016-10" db="EMBL/GenBank/DDBJ databases">
        <authorList>
            <person name="de Groot N.N."/>
        </authorList>
    </citation>
    <scope>NUCLEOTIDE SEQUENCE [LARGE SCALE GENOMIC DNA]</scope>
    <source>
        <strain evidence="6 7">DSM 26656</strain>
    </source>
</reference>
<protein>
    <submittedName>
        <fullName evidence="6">3',5'-cyclic AMP phosphodiesterase CpdA</fullName>
    </submittedName>
</protein>
<evidence type="ECO:0000256" key="1">
    <source>
        <dbReference type="ARBA" id="ARBA00022723"/>
    </source>
</evidence>
<dbReference type="AlphaFoldDB" id="A0A1H5V7K4"/>
<gene>
    <name evidence="6" type="ORF">SAMN04488115_102189</name>
</gene>
<dbReference type="PANTHER" id="PTHR42988:SF2">
    <property type="entry name" value="CYCLIC NUCLEOTIDE PHOSPHODIESTERASE CBUA0032-RELATED"/>
    <property type="match status" value="1"/>
</dbReference>
<accession>A0A1H5V7K4</accession>
<comment type="similarity">
    <text evidence="4">Belongs to the cyclic nucleotide phosphodiesterase class-III family.</text>
</comment>
<dbReference type="Gene3D" id="3.30.750.180">
    <property type="entry name" value="GpdQ, beta-strand dimerisation domain"/>
    <property type="match status" value="1"/>
</dbReference>
<dbReference type="GO" id="GO:0046872">
    <property type="term" value="F:metal ion binding"/>
    <property type="evidence" value="ECO:0007669"/>
    <property type="project" value="UniProtKB-KW"/>
</dbReference>
<feature type="domain" description="Calcineurin-like phosphoesterase" evidence="5">
    <location>
        <begin position="2"/>
        <end position="198"/>
    </location>
</feature>
<dbReference type="EMBL" id="FNUY01000002">
    <property type="protein sequence ID" value="SEF83184.1"/>
    <property type="molecule type" value="Genomic_DNA"/>
</dbReference>
<dbReference type="InterPro" id="IPR026575">
    <property type="entry name" value="GpdQ/CpdA-like"/>
</dbReference>
<evidence type="ECO:0000313" key="6">
    <source>
        <dbReference type="EMBL" id="SEF83184.1"/>
    </source>
</evidence>